<dbReference type="InterPro" id="IPR011762">
    <property type="entry name" value="COA_CT_N"/>
</dbReference>
<evidence type="ECO:0000259" key="2">
    <source>
        <dbReference type="PROSITE" id="PS50989"/>
    </source>
</evidence>
<dbReference type="PROSITE" id="PS50989">
    <property type="entry name" value="COA_CT_CTER"/>
    <property type="match status" value="1"/>
</dbReference>
<reference evidence="3 4" key="1">
    <citation type="journal article" date="2014" name="Int. J. Syst. Evol. Microbiol.">
        <title>Sneathiella chungangensis sp. nov., isolated from a marine sand, and emended description of the genus Sneathiella.</title>
        <authorList>
            <person name="Siamphan C."/>
            <person name="Kim H."/>
            <person name="Lee J.S."/>
            <person name="Kim W."/>
        </authorList>
    </citation>
    <scope>NUCLEOTIDE SEQUENCE [LARGE SCALE GENOMIC DNA]</scope>
    <source>
        <strain evidence="3 4">KCTC 32476</strain>
    </source>
</reference>
<dbReference type="InterPro" id="IPR045190">
    <property type="entry name" value="MCCB/AccD1-like"/>
</dbReference>
<dbReference type="OrthoDB" id="9803706at2"/>
<keyword evidence="4" id="KW-1185">Reference proteome</keyword>
<dbReference type="EMBL" id="WTVA01000015">
    <property type="protein sequence ID" value="MZR23299.1"/>
    <property type="molecule type" value="Genomic_DNA"/>
</dbReference>
<dbReference type="FunFam" id="3.90.226.10:FF:000021">
    <property type="entry name" value="Acetyl-CoA carboxylase carboxyltransferase subunit"/>
    <property type="match status" value="1"/>
</dbReference>
<evidence type="ECO:0000313" key="3">
    <source>
        <dbReference type="EMBL" id="MZR23299.1"/>
    </source>
</evidence>
<dbReference type="InterPro" id="IPR029045">
    <property type="entry name" value="ClpP/crotonase-like_dom_sf"/>
</dbReference>
<dbReference type="PANTHER" id="PTHR22855:SF46">
    <property type="entry name" value="METHYLCROTONOYL-COA CARBOXYLASE"/>
    <property type="match status" value="1"/>
</dbReference>
<dbReference type="GO" id="GO:0016874">
    <property type="term" value="F:ligase activity"/>
    <property type="evidence" value="ECO:0007669"/>
    <property type="project" value="InterPro"/>
</dbReference>
<dbReference type="Gene3D" id="3.90.226.10">
    <property type="entry name" value="2-enoyl-CoA Hydratase, Chain A, domain 1"/>
    <property type="match status" value="2"/>
</dbReference>
<dbReference type="Pfam" id="PF01039">
    <property type="entry name" value="Carboxyl_trans"/>
    <property type="match status" value="1"/>
</dbReference>
<dbReference type="InterPro" id="IPR034733">
    <property type="entry name" value="AcCoA_carboxyl_beta"/>
</dbReference>
<evidence type="ECO:0000259" key="1">
    <source>
        <dbReference type="PROSITE" id="PS50980"/>
    </source>
</evidence>
<dbReference type="Proteomes" id="UP000445696">
    <property type="component" value="Unassembled WGS sequence"/>
</dbReference>
<accession>A0A845MHJ8</accession>
<dbReference type="InterPro" id="IPR011763">
    <property type="entry name" value="COA_CT_C"/>
</dbReference>
<organism evidence="3 4">
    <name type="scientific">Sneathiella chungangensis</name>
    <dbReference type="NCBI Taxonomy" id="1418234"/>
    <lineage>
        <taxon>Bacteria</taxon>
        <taxon>Pseudomonadati</taxon>
        <taxon>Pseudomonadota</taxon>
        <taxon>Alphaproteobacteria</taxon>
        <taxon>Sneathiellales</taxon>
        <taxon>Sneathiellaceae</taxon>
        <taxon>Sneathiella</taxon>
    </lineage>
</organism>
<dbReference type="AlphaFoldDB" id="A0A845MHJ8"/>
<name>A0A845MHJ8_9PROT</name>
<feature type="domain" description="CoA carboxyltransferase C-terminal" evidence="2">
    <location>
        <begin position="284"/>
        <end position="525"/>
    </location>
</feature>
<comment type="caution">
    <text evidence="3">The sequence shown here is derived from an EMBL/GenBank/DDBJ whole genome shotgun (WGS) entry which is preliminary data.</text>
</comment>
<dbReference type="RefSeq" id="WP_161339779.1">
    <property type="nucleotide sequence ID" value="NZ_JBHSDG010000003.1"/>
</dbReference>
<dbReference type="PANTHER" id="PTHR22855">
    <property type="entry name" value="ACETYL, PROPIONYL, PYRUVATE, AND GLUTACONYL CARBOXYLASE-RELATED"/>
    <property type="match status" value="1"/>
</dbReference>
<feature type="domain" description="CoA carboxyltransferase N-terminal" evidence="1">
    <location>
        <begin position="22"/>
        <end position="279"/>
    </location>
</feature>
<evidence type="ECO:0000313" key="4">
    <source>
        <dbReference type="Proteomes" id="UP000445696"/>
    </source>
</evidence>
<sequence>MAVFTSKIVTSSDSFATNRQEMLALVDELHALKDRAKQLSERRRDRFEERGQLTPRERLVRLLDPGMPFLELFGLANYCVDTNDREKSIPGASSLAGIGFIKGVRCMICVSDSGINAGAMTQKSGEKLRNCQDIAIDKKLPFVHLVESAGANLLKYQVESWAHGGGGFQRLAKLSAAGIPTFVVLHGPSTAGGAYLPGMSDYVIGIKGRGRASLGGAALVRAATGEISDDEELAGSEMHATTTGLVEYLAEDDANGLLIARDIIGRLGWNDKCPKPEIKNFAEPLYDPDEIAGVVPVDYRKPYDVREVVARLVDGSDFEEFKPRYGSTLVCLQASIFGQACGIVGNNGPIDPDGAAKGGQFFQLCDQANIPLVFLNNITGYMVGKEYEHKGMIKHGSKMIQAVSNVRVPKITLYIGASFGAGNYGMAGLAYEPDFLFAWPNAKTGVMGGEQAALTMDQVARSGAERKGVPVDEEALAAQKKRLIEHFDNQADAFYTSGRLLDQGVIDPRDSRKVIGFALQTCWEARNRTLQPNSFGVGRL</sequence>
<gene>
    <name evidence="3" type="ORF">GQF03_13255</name>
</gene>
<dbReference type="PROSITE" id="PS50980">
    <property type="entry name" value="COA_CT_NTER"/>
    <property type="match status" value="1"/>
</dbReference>
<dbReference type="SUPFAM" id="SSF52096">
    <property type="entry name" value="ClpP/crotonase"/>
    <property type="match status" value="2"/>
</dbReference>
<protein>
    <submittedName>
        <fullName evidence="3">Acyl-CoA carboxylase subunit beta</fullName>
    </submittedName>
</protein>
<proteinExistence type="predicted"/>